<protein>
    <submittedName>
        <fullName evidence="6">Peptidase S1 domain-containing protein</fullName>
    </submittedName>
</protein>
<evidence type="ECO:0000256" key="1">
    <source>
        <dbReference type="ARBA" id="ARBA00023157"/>
    </source>
</evidence>
<name>A0A183G2Z8_HELPZ</name>
<gene>
    <name evidence="4" type="ORF">HPBE_LOCUS15733</name>
</gene>
<dbReference type="PANTHER" id="PTHR24253:SF153">
    <property type="entry name" value="SERINE PROTEASE HEPSIN"/>
    <property type="match status" value="1"/>
</dbReference>
<keyword evidence="1" id="KW-1015">Disulfide bond</keyword>
<dbReference type="Proteomes" id="UP000050761">
    <property type="component" value="Unassembled WGS sequence"/>
</dbReference>
<dbReference type="WBParaSite" id="HPBE_0001573401-mRNA-1">
    <property type="protein sequence ID" value="HPBE_0001573401-mRNA-1"/>
    <property type="gene ID" value="HPBE_0001573401"/>
</dbReference>
<accession>A0A183G2Z8</accession>
<evidence type="ECO:0000259" key="3">
    <source>
        <dbReference type="Pfam" id="PF00089"/>
    </source>
</evidence>
<organism evidence="5 6">
    <name type="scientific">Heligmosomoides polygyrus</name>
    <name type="common">Parasitic roundworm</name>
    <dbReference type="NCBI Taxonomy" id="6339"/>
    <lineage>
        <taxon>Eukaryota</taxon>
        <taxon>Metazoa</taxon>
        <taxon>Ecdysozoa</taxon>
        <taxon>Nematoda</taxon>
        <taxon>Chromadorea</taxon>
        <taxon>Rhabditida</taxon>
        <taxon>Rhabditina</taxon>
        <taxon>Rhabditomorpha</taxon>
        <taxon>Strongyloidea</taxon>
        <taxon>Heligmosomidae</taxon>
        <taxon>Heligmosomoides</taxon>
    </lineage>
</organism>
<dbReference type="GO" id="GO:0004252">
    <property type="term" value="F:serine-type endopeptidase activity"/>
    <property type="evidence" value="ECO:0007669"/>
    <property type="project" value="InterPro"/>
</dbReference>
<evidence type="ECO:0000313" key="5">
    <source>
        <dbReference type="Proteomes" id="UP000050761"/>
    </source>
</evidence>
<reference evidence="4 5" key="1">
    <citation type="submission" date="2018-11" db="EMBL/GenBank/DDBJ databases">
        <authorList>
            <consortium name="Pathogen Informatics"/>
        </authorList>
    </citation>
    <scope>NUCLEOTIDE SEQUENCE [LARGE SCALE GENOMIC DNA]</scope>
</reference>
<dbReference type="InterPro" id="IPR009003">
    <property type="entry name" value="Peptidase_S1_PA"/>
</dbReference>
<reference evidence="6" key="2">
    <citation type="submission" date="2019-09" db="UniProtKB">
        <authorList>
            <consortium name="WormBaseParasite"/>
        </authorList>
    </citation>
    <scope>IDENTIFICATION</scope>
</reference>
<dbReference type="InterPro" id="IPR043504">
    <property type="entry name" value="Peptidase_S1_PA_chymotrypsin"/>
</dbReference>
<dbReference type="Pfam" id="PF00089">
    <property type="entry name" value="Trypsin"/>
    <property type="match status" value="1"/>
</dbReference>
<dbReference type="AlphaFoldDB" id="A0A183G2Z8"/>
<evidence type="ECO:0000313" key="6">
    <source>
        <dbReference type="WBParaSite" id="HPBE_0001573401-mRNA-1"/>
    </source>
</evidence>
<feature type="domain" description="Peptidase S1" evidence="3">
    <location>
        <begin position="20"/>
        <end position="147"/>
    </location>
</feature>
<dbReference type="PANTHER" id="PTHR24253">
    <property type="entry name" value="TRANSMEMBRANE PROTEASE SERINE"/>
    <property type="match status" value="1"/>
</dbReference>
<dbReference type="EMBL" id="UZAH01029014">
    <property type="protein sequence ID" value="VDP03737.1"/>
    <property type="molecule type" value="Genomic_DNA"/>
</dbReference>
<feature type="compositionally biased region" description="Acidic residues" evidence="2">
    <location>
        <begin position="146"/>
        <end position="155"/>
    </location>
</feature>
<accession>A0A3P7ZPT9</accession>
<proteinExistence type="predicted"/>
<sequence>MRSKNDHEVVVLTTHLGSLANCQQVACHEDFDECTFTNDIAVVELEEDVNSTAGIPICMPGDSDQVQKSPLFISSAFGQSRGQKGKHKTPYHVLRNYYLRTKHKHIHTAVPPKIRICESDMGGPLFNKGETSTLMGIASHGNTCDENVEGSDQDPWDSQISADDSPWNDDEKWDMCELKYVFALRMQNLPVTAKLQTEMRARILGAYP</sequence>
<dbReference type="InterPro" id="IPR001254">
    <property type="entry name" value="Trypsin_dom"/>
</dbReference>
<dbReference type="GO" id="GO:0006508">
    <property type="term" value="P:proteolysis"/>
    <property type="evidence" value="ECO:0007669"/>
    <property type="project" value="InterPro"/>
</dbReference>
<evidence type="ECO:0000313" key="4">
    <source>
        <dbReference type="EMBL" id="VDP03737.1"/>
    </source>
</evidence>
<keyword evidence="5" id="KW-1185">Reference proteome</keyword>
<evidence type="ECO:0000256" key="2">
    <source>
        <dbReference type="SAM" id="MobiDB-lite"/>
    </source>
</evidence>
<dbReference type="SUPFAM" id="SSF50494">
    <property type="entry name" value="Trypsin-like serine proteases"/>
    <property type="match status" value="1"/>
</dbReference>
<dbReference type="OrthoDB" id="5858144at2759"/>
<feature type="region of interest" description="Disordered" evidence="2">
    <location>
        <begin position="146"/>
        <end position="167"/>
    </location>
</feature>
<dbReference type="Gene3D" id="2.40.10.10">
    <property type="entry name" value="Trypsin-like serine proteases"/>
    <property type="match status" value="1"/>
</dbReference>